<proteinExistence type="inferred from homology"/>
<dbReference type="Pfam" id="PF02458">
    <property type="entry name" value="Transferase"/>
    <property type="match status" value="2"/>
</dbReference>
<keyword evidence="3" id="KW-1185">Reference proteome</keyword>
<dbReference type="PANTHER" id="PTHR31147">
    <property type="entry name" value="ACYL TRANSFERASE 4"/>
    <property type="match status" value="1"/>
</dbReference>
<reference evidence="2" key="1">
    <citation type="journal article" date="2018" name="DNA Res.">
        <title>Multiple hybrid de novo genome assembly of finger millet, an orphan allotetraploid crop.</title>
        <authorList>
            <person name="Hatakeyama M."/>
            <person name="Aluri S."/>
            <person name="Balachadran M.T."/>
            <person name="Sivarajan S.R."/>
            <person name="Patrignani A."/>
            <person name="Gruter S."/>
            <person name="Poveda L."/>
            <person name="Shimizu-Inatsugi R."/>
            <person name="Baeten J."/>
            <person name="Francoijs K.J."/>
            <person name="Nataraja K.N."/>
            <person name="Reddy Y.A.N."/>
            <person name="Phadnis S."/>
            <person name="Ravikumar R.L."/>
            <person name="Schlapbach R."/>
            <person name="Sreeman S.M."/>
            <person name="Shimizu K.K."/>
        </authorList>
    </citation>
    <scope>NUCLEOTIDE SEQUENCE</scope>
</reference>
<dbReference type="PANTHER" id="PTHR31147:SF54">
    <property type="entry name" value="OS10G0105900 PROTEIN"/>
    <property type="match status" value="1"/>
</dbReference>
<reference evidence="2" key="2">
    <citation type="submission" date="2021-12" db="EMBL/GenBank/DDBJ databases">
        <title>Resequencing data analysis of finger millet.</title>
        <authorList>
            <person name="Hatakeyama M."/>
            <person name="Aluri S."/>
            <person name="Balachadran M.T."/>
            <person name="Sivarajan S.R."/>
            <person name="Poveda L."/>
            <person name="Shimizu-Inatsugi R."/>
            <person name="Schlapbach R."/>
            <person name="Sreeman S.M."/>
            <person name="Shimizu K.K."/>
        </authorList>
    </citation>
    <scope>NUCLEOTIDE SEQUENCE</scope>
</reference>
<dbReference type="InterPro" id="IPR050898">
    <property type="entry name" value="Plant_acyltransferase"/>
</dbReference>
<comment type="caution">
    <text evidence="2">The sequence shown here is derived from an EMBL/GenBank/DDBJ whole genome shotgun (WGS) entry which is preliminary data.</text>
</comment>
<dbReference type="GO" id="GO:0016747">
    <property type="term" value="F:acyltransferase activity, transferring groups other than amino-acyl groups"/>
    <property type="evidence" value="ECO:0007669"/>
    <property type="project" value="UniProtKB-ARBA"/>
</dbReference>
<accession>A0AAV5BGK3</accession>
<organism evidence="2 3">
    <name type="scientific">Eleusine coracana subsp. coracana</name>
    <dbReference type="NCBI Taxonomy" id="191504"/>
    <lineage>
        <taxon>Eukaryota</taxon>
        <taxon>Viridiplantae</taxon>
        <taxon>Streptophyta</taxon>
        <taxon>Embryophyta</taxon>
        <taxon>Tracheophyta</taxon>
        <taxon>Spermatophyta</taxon>
        <taxon>Magnoliopsida</taxon>
        <taxon>Liliopsida</taxon>
        <taxon>Poales</taxon>
        <taxon>Poaceae</taxon>
        <taxon>PACMAD clade</taxon>
        <taxon>Chloridoideae</taxon>
        <taxon>Cynodonteae</taxon>
        <taxon>Eleusininae</taxon>
        <taxon>Eleusine</taxon>
    </lineage>
</organism>
<dbReference type="AlphaFoldDB" id="A0AAV5BGK3"/>
<dbReference type="Gene3D" id="3.30.559.10">
    <property type="entry name" value="Chloramphenicol acetyltransferase-like domain"/>
    <property type="match status" value="2"/>
</dbReference>
<dbReference type="EMBL" id="BQKI01000001">
    <property type="protein sequence ID" value="GJM84429.1"/>
    <property type="molecule type" value="Genomic_DNA"/>
</dbReference>
<protein>
    <submittedName>
        <fullName evidence="2">Uncharacterized protein</fullName>
    </submittedName>
</protein>
<name>A0AAV5BGK3_ELECO</name>
<dbReference type="Proteomes" id="UP001054889">
    <property type="component" value="Unassembled WGS sequence"/>
</dbReference>
<evidence type="ECO:0000313" key="3">
    <source>
        <dbReference type="Proteomes" id="UP001054889"/>
    </source>
</evidence>
<dbReference type="InterPro" id="IPR023213">
    <property type="entry name" value="CAT-like_dom_sf"/>
</dbReference>
<sequence>MSHNIADGFGMVQFVRAVAELARGEAVPTILPIWKRDLLTALEQMIVEYFLFGPSEIATLQSHIGAYPANSVTSFELLTAIMWRCRTIALGYKANQQVRLMITMNARGKWNRHTLIPRGYYGNAHLSPILEATVDELCNQPLANTVELVRKTKLSVTKACMKSMVDTIALTGQWPPLMMDRIYEVSDTKWIATSVTRFGWAELVGGGIPLAGDLTSKLGSDHMRCRNESAKGPPPPLPTVPRTVEPPIQPSLDFANDAREIGEAVVTGG</sequence>
<evidence type="ECO:0000313" key="2">
    <source>
        <dbReference type="EMBL" id="GJM84429.1"/>
    </source>
</evidence>
<evidence type="ECO:0000256" key="1">
    <source>
        <dbReference type="ARBA" id="ARBA00009861"/>
    </source>
</evidence>
<comment type="similarity">
    <text evidence="1">Belongs to the plant acyltransferase family.</text>
</comment>
<gene>
    <name evidence="2" type="primary">ga00097</name>
    <name evidence="2" type="ORF">PR202_ga00097</name>
</gene>